<comment type="caution">
    <text evidence="2">The sequence shown here is derived from an EMBL/GenBank/DDBJ whole genome shotgun (WGS) entry which is preliminary data.</text>
</comment>
<dbReference type="Proteomes" id="UP001460270">
    <property type="component" value="Unassembled WGS sequence"/>
</dbReference>
<evidence type="ECO:0000313" key="2">
    <source>
        <dbReference type="EMBL" id="KAK7896827.1"/>
    </source>
</evidence>
<proteinExistence type="predicted"/>
<feature type="domain" description="C2H2-type" evidence="1">
    <location>
        <begin position="60"/>
        <end position="81"/>
    </location>
</feature>
<reference evidence="3" key="1">
    <citation type="submission" date="2024-04" db="EMBL/GenBank/DDBJ databases">
        <title>Salinicola lusitanus LLJ914,a marine bacterium isolated from the Okinawa Trough.</title>
        <authorList>
            <person name="Li J."/>
        </authorList>
    </citation>
    <scope>NUCLEOTIDE SEQUENCE [LARGE SCALE GENOMIC DNA]</scope>
</reference>
<name>A0AAW0NCR2_9GOBI</name>
<accession>A0AAW0NCR2</accession>
<evidence type="ECO:0000259" key="1">
    <source>
        <dbReference type="PROSITE" id="PS00028"/>
    </source>
</evidence>
<dbReference type="AlphaFoldDB" id="A0AAW0NCR2"/>
<gene>
    <name evidence="2" type="ORF">WMY93_022152</name>
</gene>
<protein>
    <recommendedName>
        <fullName evidence="1">C2H2-type domain-containing protein</fullName>
    </recommendedName>
</protein>
<dbReference type="EMBL" id="JBBPFD010000015">
    <property type="protein sequence ID" value="KAK7896827.1"/>
    <property type="molecule type" value="Genomic_DNA"/>
</dbReference>
<evidence type="ECO:0000313" key="3">
    <source>
        <dbReference type="Proteomes" id="UP001460270"/>
    </source>
</evidence>
<keyword evidence="3" id="KW-1185">Reference proteome</keyword>
<organism evidence="2 3">
    <name type="scientific">Mugilogobius chulae</name>
    <name type="common">yellowstripe goby</name>
    <dbReference type="NCBI Taxonomy" id="88201"/>
    <lineage>
        <taxon>Eukaryota</taxon>
        <taxon>Metazoa</taxon>
        <taxon>Chordata</taxon>
        <taxon>Craniata</taxon>
        <taxon>Vertebrata</taxon>
        <taxon>Euteleostomi</taxon>
        <taxon>Actinopterygii</taxon>
        <taxon>Neopterygii</taxon>
        <taxon>Teleostei</taxon>
        <taxon>Neoteleostei</taxon>
        <taxon>Acanthomorphata</taxon>
        <taxon>Gobiaria</taxon>
        <taxon>Gobiiformes</taxon>
        <taxon>Gobioidei</taxon>
        <taxon>Gobiidae</taxon>
        <taxon>Gobionellinae</taxon>
        <taxon>Mugilogobius</taxon>
    </lineage>
</organism>
<dbReference type="PROSITE" id="PS00028">
    <property type="entry name" value="ZINC_FINGER_C2H2_1"/>
    <property type="match status" value="1"/>
</dbReference>
<dbReference type="InterPro" id="IPR013087">
    <property type="entry name" value="Znf_C2H2_type"/>
</dbReference>
<sequence length="111" mass="12577">MDGLTHARISPVPRLGGRSSVKIRFDVVVKEDLADPHIQHPHKLFRYMAEGERDSLEWKCKLCPLSLDTQANLFTHYRLKHGSYSMTGFPPDVLHDLLEGVVPVELALCLD</sequence>